<proteinExistence type="predicted"/>
<gene>
    <name evidence="2" type="ORF">EPUS_04165</name>
</gene>
<reference evidence="3" key="1">
    <citation type="journal article" date="2014" name="BMC Genomics">
        <title>Genome characteristics reveal the impact of lichenization on lichen-forming fungus Endocarpon pusillum Hedwig (Verrucariales, Ascomycota).</title>
        <authorList>
            <person name="Wang Y.-Y."/>
            <person name="Liu B."/>
            <person name="Zhang X.-Y."/>
            <person name="Zhou Q.-M."/>
            <person name="Zhang T."/>
            <person name="Li H."/>
            <person name="Yu Y.-F."/>
            <person name="Zhang X.-L."/>
            <person name="Hao X.-Y."/>
            <person name="Wang M."/>
            <person name="Wang L."/>
            <person name="Wei J.-C."/>
        </authorList>
    </citation>
    <scope>NUCLEOTIDE SEQUENCE [LARGE SCALE GENOMIC DNA]</scope>
    <source>
        <strain evidence="3">Z07020 / HMAS-L-300199</strain>
    </source>
</reference>
<accession>U1GV13</accession>
<dbReference type="AlphaFoldDB" id="U1GV13"/>
<evidence type="ECO:0000313" key="2">
    <source>
        <dbReference type="EMBL" id="ERF76308.1"/>
    </source>
</evidence>
<feature type="compositionally biased region" description="Pro residues" evidence="1">
    <location>
        <begin position="1"/>
        <end position="10"/>
    </location>
</feature>
<dbReference type="RefSeq" id="XP_007786349.1">
    <property type="nucleotide sequence ID" value="XM_007788159.1"/>
</dbReference>
<dbReference type="GeneID" id="19239198"/>
<dbReference type="OrthoDB" id="4547647at2759"/>
<organism evidence="2 3">
    <name type="scientific">Endocarpon pusillum (strain Z07020 / HMAS-L-300199)</name>
    <name type="common">Lichen-forming fungus</name>
    <dbReference type="NCBI Taxonomy" id="1263415"/>
    <lineage>
        <taxon>Eukaryota</taxon>
        <taxon>Fungi</taxon>
        <taxon>Dikarya</taxon>
        <taxon>Ascomycota</taxon>
        <taxon>Pezizomycotina</taxon>
        <taxon>Eurotiomycetes</taxon>
        <taxon>Chaetothyriomycetidae</taxon>
        <taxon>Verrucariales</taxon>
        <taxon>Verrucariaceae</taxon>
        <taxon>Endocarpon</taxon>
    </lineage>
</organism>
<feature type="region of interest" description="Disordered" evidence="1">
    <location>
        <begin position="1"/>
        <end position="25"/>
    </location>
</feature>
<keyword evidence="3" id="KW-1185">Reference proteome</keyword>
<protein>
    <submittedName>
        <fullName evidence="2">Uncharacterized protein</fullName>
    </submittedName>
</protein>
<evidence type="ECO:0000313" key="3">
    <source>
        <dbReference type="Proteomes" id="UP000019373"/>
    </source>
</evidence>
<sequence>MVIAKLPPPSVLDSENDSESESLDITKTPKKIYEIAQFAEQIQTDIEFDSKSELLVHKFIKGAMARVQSGAQAEADLEHTQLAEAARAARAKATRRTVQKGGIITVEKAKERIRLRTRREQESWEKKEYSRRQCPKRERPKFVRFYRAISAIARLRIASMNPEDQLEYQLSDEGGQ</sequence>
<dbReference type="EMBL" id="KE720769">
    <property type="protein sequence ID" value="ERF76308.1"/>
    <property type="molecule type" value="Genomic_DNA"/>
</dbReference>
<dbReference type="HOGENOM" id="CLU_1525133_0_0_1"/>
<evidence type="ECO:0000256" key="1">
    <source>
        <dbReference type="SAM" id="MobiDB-lite"/>
    </source>
</evidence>
<name>U1GV13_ENDPU</name>
<dbReference type="Proteomes" id="UP000019373">
    <property type="component" value="Unassembled WGS sequence"/>
</dbReference>